<dbReference type="PANTHER" id="PTHR24240">
    <property type="entry name" value="OPSIN"/>
    <property type="match status" value="1"/>
</dbReference>
<dbReference type="InterPro" id="IPR000276">
    <property type="entry name" value="GPCR_Rhodpsn"/>
</dbReference>
<feature type="transmembrane region" description="Helical" evidence="8">
    <location>
        <begin position="20"/>
        <end position="39"/>
    </location>
</feature>
<feature type="non-terminal residue" evidence="10">
    <location>
        <position position="1035"/>
    </location>
</feature>
<feature type="transmembrane region" description="Helical" evidence="8">
    <location>
        <begin position="493"/>
        <end position="518"/>
    </location>
</feature>
<sequence>MSVDEDKRTVTTVTLHTITWFLTTLLSLTGNSLICVAFYNNRRLLTITNFFKTARSIILVWLCTLTGGLALTFATPLVFRWHPYYLFCQIESSETLPAPTSTILTVYTFSLISLTLFCYAAVYLAIKRHNSAIIPSLTGPRDHQANNFNSHEIQAGDGRTLLTVTIHTLSLSLMALLSVIGNILVCLAFHRNRRLRTVTNCYVYSLAITDLIFACSVYPMDAIASALRKWSFGSILCQFNGFTSYLWVSVSINILALAAVNRYCCIVNPHFYSVFFTKKRAILSIIFVILFILCTFLAVIIGTGSLFRWHPYYLFCQATDFKGPVEALILTFLIGFVFLPTCVTFVCYGRVYKVIRRHNSLVVPFLQQANIQRAMVTMHTAVLALTTVLSLTGNSLVCLAFYRNRRLRTVTNFYVLSLAIADLILAVFVGCSSTLASGLRRWPFHYNFCQFTGFVAALWGQISTSILALASINRYYCVVKAPKYSTLFSRKKTFSSICVAWIFCLFQTLMWFAAPIVYKWSPYELFCRSTFNEEQKERIFYIYFGCLFTVPMLVIGFCYNRVYRNIRQHNKNVIHSLQEAHKFGISAQEIKTSRVLFAAVLGFIICSTPFIVISILVFGFHISIPPSTQSIYPIFCFISSWINPVIYGVMNRAMRRQIQLQQLFTGKESIVLKSLPAVVVLYFTASEKDNLRTESYSYKEQKLSHCVVARWPLCHKVNLTELCNSSAAVVPHRVNLPTFELDTRSLQEVALHTAVLALTTVLSLTGNSLVCLAFYRNRRLRTVTNFYVLSLAIADLILALFVSCSSTLASGLRRWPFHYNFCQFAGFVAALWGQISTSILALASINRYYCVVKAQKYSTLFSRKKTFSSICVLWIFCIFQTLIWFAAPVEYKWSPYELFCRSTFNDKHMENIFYIYFGCLFIVPTFVIGFCYNRVYRNIRQHNKNVIHSLQEAHQFGISAQEIKTSRVLFAAVLGFIICWAPFIVISVIVFGFHISIPSSAKPIYPIFCFISSWINPIIYGVMNRAMRQEFQSIL</sequence>
<feature type="transmembrane region" description="Helical" evidence="8">
    <location>
        <begin position="749"/>
        <end position="775"/>
    </location>
</feature>
<gene>
    <name evidence="10" type="ORF">PLOB_00021478</name>
</gene>
<feature type="transmembrane region" description="Helical" evidence="8">
    <location>
        <begin position="102"/>
        <end position="126"/>
    </location>
</feature>
<feature type="transmembrane region" description="Helical" evidence="8">
    <location>
        <begin position="912"/>
        <end position="932"/>
    </location>
</feature>
<feature type="transmembrane region" description="Helical" evidence="8">
    <location>
        <begin position="824"/>
        <end position="845"/>
    </location>
</feature>
<feature type="transmembrane region" description="Helical" evidence="8">
    <location>
        <begin position="239"/>
        <end position="261"/>
    </location>
</feature>
<name>A0ABN8NKF5_9CNID</name>
<keyword evidence="6" id="KW-0675">Receptor</keyword>
<feature type="transmembrane region" description="Helical" evidence="8">
    <location>
        <begin position="538"/>
        <end position="559"/>
    </location>
</feature>
<evidence type="ECO:0000259" key="9">
    <source>
        <dbReference type="PROSITE" id="PS50262"/>
    </source>
</evidence>
<keyword evidence="3 8" id="KW-1133">Transmembrane helix</keyword>
<dbReference type="SUPFAM" id="SSF81321">
    <property type="entry name" value="Family A G protein-coupled receptor-like"/>
    <property type="match status" value="3"/>
</dbReference>
<evidence type="ECO:0000256" key="4">
    <source>
        <dbReference type="ARBA" id="ARBA00023040"/>
    </source>
</evidence>
<dbReference type="EMBL" id="CALNXK010000025">
    <property type="protein sequence ID" value="CAH3112769.1"/>
    <property type="molecule type" value="Genomic_DNA"/>
</dbReference>
<feature type="transmembrane region" description="Helical" evidence="8">
    <location>
        <begin position="1003"/>
        <end position="1023"/>
    </location>
</feature>
<feature type="transmembrane region" description="Helical" evidence="8">
    <location>
        <begin position="866"/>
        <end position="887"/>
    </location>
</feature>
<dbReference type="PROSITE" id="PS50262">
    <property type="entry name" value="G_PROTEIN_RECEP_F1_2"/>
    <property type="match status" value="3"/>
</dbReference>
<dbReference type="PRINTS" id="PR00237">
    <property type="entry name" value="GPCRRHODOPSN"/>
</dbReference>
<keyword evidence="7" id="KW-0807">Transducer</keyword>
<feature type="transmembrane region" description="Helical" evidence="8">
    <location>
        <begin position="595"/>
        <end position="624"/>
    </location>
</feature>
<keyword evidence="5 8" id="KW-0472">Membrane</keyword>
<dbReference type="InterPro" id="IPR017452">
    <property type="entry name" value="GPCR_Rhodpsn_7TM"/>
</dbReference>
<feature type="transmembrane region" description="Helical" evidence="8">
    <location>
        <begin position="968"/>
        <end position="997"/>
    </location>
</feature>
<comment type="subcellular location">
    <subcellularLocation>
        <location evidence="1">Membrane</location>
        <topology evidence="1">Multi-pass membrane protein</topology>
    </subcellularLocation>
</comment>
<evidence type="ECO:0000256" key="6">
    <source>
        <dbReference type="ARBA" id="ARBA00023170"/>
    </source>
</evidence>
<feature type="domain" description="G-protein coupled receptors family 1 profile" evidence="9">
    <location>
        <begin position="181"/>
        <end position="360"/>
    </location>
</feature>
<feature type="transmembrane region" description="Helical" evidence="8">
    <location>
        <begin position="787"/>
        <end position="812"/>
    </location>
</feature>
<feature type="domain" description="G-protein coupled receptors family 1 profile" evidence="9">
    <location>
        <begin position="766"/>
        <end position="1020"/>
    </location>
</feature>
<feature type="transmembrane region" description="Helical" evidence="8">
    <location>
        <begin position="630"/>
        <end position="649"/>
    </location>
</feature>
<evidence type="ECO:0000256" key="2">
    <source>
        <dbReference type="ARBA" id="ARBA00022692"/>
    </source>
</evidence>
<accession>A0ABN8NKF5</accession>
<feature type="transmembrane region" description="Helical" evidence="8">
    <location>
        <begin position="414"/>
        <end position="439"/>
    </location>
</feature>
<evidence type="ECO:0000256" key="5">
    <source>
        <dbReference type="ARBA" id="ARBA00023136"/>
    </source>
</evidence>
<protein>
    <recommendedName>
        <fullName evidence="9">G-protein coupled receptors family 1 profile domain-containing protein</fullName>
    </recommendedName>
</protein>
<dbReference type="Pfam" id="PF00001">
    <property type="entry name" value="7tm_1"/>
    <property type="match status" value="3"/>
</dbReference>
<keyword evidence="11" id="KW-1185">Reference proteome</keyword>
<evidence type="ECO:0000313" key="10">
    <source>
        <dbReference type="EMBL" id="CAH3112769.1"/>
    </source>
</evidence>
<reference evidence="10 11" key="1">
    <citation type="submission" date="2022-05" db="EMBL/GenBank/DDBJ databases">
        <authorList>
            <consortium name="Genoscope - CEA"/>
            <person name="William W."/>
        </authorList>
    </citation>
    <scope>NUCLEOTIDE SEQUENCE [LARGE SCALE GENOMIC DNA]</scope>
</reference>
<dbReference type="InterPro" id="IPR050125">
    <property type="entry name" value="GPCR_opsins"/>
</dbReference>
<feature type="transmembrane region" description="Helical" evidence="8">
    <location>
        <begin position="202"/>
        <end position="227"/>
    </location>
</feature>
<organism evidence="10 11">
    <name type="scientific">Porites lobata</name>
    <dbReference type="NCBI Taxonomy" id="104759"/>
    <lineage>
        <taxon>Eukaryota</taxon>
        <taxon>Metazoa</taxon>
        <taxon>Cnidaria</taxon>
        <taxon>Anthozoa</taxon>
        <taxon>Hexacorallia</taxon>
        <taxon>Scleractinia</taxon>
        <taxon>Fungiina</taxon>
        <taxon>Poritidae</taxon>
        <taxon>Porites</taxon>
    </lineage>
</organism>
<feature type="transmembrane region" description="Helical" evidence="8">
    <location>
        <begin position="670"/>
        <end position="686"/>
    </location>
</feature>
<feature type="transmembrane region" description="Helical" evidence="8">
    <location>
        <begin position="59"/>
        <end position="82"/>
    </location>
</feature>
<proteinExistence type="predicted"/>
<comment type="caution">
    <text evidence="10">The sequence shown here is derived from an EMBL/GenBank/DDBJ whole genome shotgun (WGS) entry which is preliminary data.</text>
</comment>
<feature type="transmembrane region" description="Helical" evidence="8">
    <location>
        <begin position="281"/>
        <end position="307"/>
    </location>
</feature>
<keyword evidence="4" id="KW-0297">G-protein coupled receptor</keyword>
<keyword evidence="2 8" id="KW-0812">Transmembrane</keyword>
<feature type="transmembrane region" description="Helical" evidence="8">
    <location>
        <begin position="451"/>
        <end position="472"/>
    </location>
</feature>
<feature type="domain" description="G-protein coupled receptors family 1 profile" evidence="9">
    <location>
        <begin position="393"/>
        <end position="647"/>
    </location>
</feature>
<evidence type="ECO:0000313" key="11">
    <source>
        <dbReference type="Proteomes" id="UP001159405"/>
    </source>
</evidence>
<dbReference type="CDD" id="cd00637">
    <property type="entry name" value="7tm_classA_rhodopsin-like"/>
    <property type="match status" value="3"/>
</dbReference>
<dbReference type="Gene3D" id="1.20.1070.10">
    <property type="entry name" value="Rhodopsin 7-helix transmembrane proteins"/>
    <property type="match status" value="3"/>
</dbReference>
<evidence type="ECO:0000256" key="1">
    <source>
        <dbReference type="ARBA" id="ARBA00004141"/>
    </source>
</evidence>
<evidence type="ECO:0000256" key="8">
    <source>
        <dbReference type="SAM" id="Phobius"/>
    </source>
</evidence>
<dbReference type="Proteomes" id="UP001159405">
    <property type="component" value="Unassembled WGS sequence"/>
</dbReference>
<feature type="transmembrane region" description="Helical" evidence="8">
    <location>
        <begin position="328"/>
        <end position="351"/>
    </location>
</feature>
<evidence type="ECO:0000256" key="7">
    <source>
        <dbReference type="ARBA" id="ARBA00023224"/>
    </source>
</evidence>
<evidence type="ECO:0000256" key="3">
    <source>
        <dbReference type="ARBA" id="ARBA00022989"/>
    </source>
</evidence>